<evidence type="ECO:0000256" key="1">
    <source>
        <dbReference type="ARBA" id="ARBA00010641"/>
    </source>
</evidence>
<evidence type="ECO:0000256" key="4">
    <source>
        <dbReference type="ARBA" id="ARBA00023125"/>
    </source>
</evidence>
<feature type="domain" description="RNA polymerase sigma-70 region 2" evidence="6">
    <location>
        <begin position="9"/>
        <end position="74"/>
    </location>
</feature>
<keyword evidence="9" id="KW-1185">Reference proteome</keyword>
<evidence type="ECO:0000256" key="5">
    <source>
        <dbReference type="ARBA" id="ARBA00023163"/>
    </source>
</evidence>
<evidence type="ECO:0000256" key="3">
    <source>
        <dbReference type="ARBA" id="ARBA00023082"/>
    </source>
</evidence>
<dbReference type="EMBL" id="BAAADM010000055">
    <property type="protein sequence ID" value="GAA0446718.1"/>
    <property type="molecule type" value="Genomic_DNA"/>
</dbReference>
<dbReference type="SUPFAM" id="SSF88659">
    <property type="entry name" value="Sigma3 and sigma4 domains of RNA polymerase sigma factors"/>
    <property type="match status" value="1"/>
</dbReference>
<dbReference type="Proteomes" id="UP001501459">
    <property type="component" value="Unassembled WGS sequence"/>
</dbReference>
<dbReference type="PANTHER" id="PTHR43133">
    <property type="entry name" value="RNA POLYMERASE ECF-TYPE SIGMA FACTO"/>
    <property type="match status" value="1"/>
</dbReference>
<evidence type="ECO:0000313" key="8">
    <source>
        <dbReference type="EMBL" id="GAA0446718.1"/>
    </source>
</evidence>
<evidence type="ECO:0000259" key="6">
    <source>
        <dbReference type="Pfam" id="PF04542"/>
    </source>
</evidence>
<accession>A0ABN0ZG88</accession>
<dbReference type="InterPro" id="IPR039425">
    <property type="entry name" value="RNA_pol_sigma-70-like"/>
</dbReference>
<dbReference type="PANTHER" id="PTHR43133:SF52">
    <property type="entry name" value="ECF RNA POLYMERASE SIGMA FACTOR SIGL"/>
    <property type="match status" value="1"/>
</dbReference>
<dbReference type="InterPro" id="IPR014284">
    <property type="entry name" value="RNA_pol_sigma-70_dom"/>
</dbReference>
<keyword evidence="2" id="KW-0805">Transcription regulation</keyword>
<proteinExistence type="inferred from homology"/>
<evidence type="ECO:0000256" key="2">
    <source>
        <dbReference type="ARBA" id="ARBA00023015"/>
    </source>
</evidence>
<feature type="domain" description="RNA polymerase sigma factor 70 region 4 type 2" evidence="7">
    <location>
        <begin position="107"/>
        <end position="158"/>
    </location>
</feature>
<dbReference type="SUPFAM" id="SSF88946">
    <property type="entry name" value="Sigma2 domain of RNA polymerase sigma factors"/>
    <property type="match status" value="1"/>
</dbReference>
<keyword evidence="5" id="KW-0804">Transcription</keyword>
<evidence type="ECO:0000259" key="7">
    <source>
        <dbReference type="Pfam" id="PF08281"/>
    </source>
</evidence>
<dbReference type="Pfam" id="PF04542">
    <property type="entry name" value="Sigma70_r2"/>
    <property type="match status" value="1"/>
</dbReference>
<name>A0ABN0ZG88_9BACI</name>
<sequence length="173" mass="20949">MQKHTFSALFEQHQLPLYRYLLQMSRDKDVAEELLQETFYRAMVSLKVKNMVQAKAWLFKVARNLYIDRTRKTKSEKRMVERVQTEQMHTSNLGNPDEHLEQMTKRDRIEEVFHRLPERMRTILYLREIQEFTYKEVAKAMNLTDGQVKTTLHRARKTFRYYDRLLKGGDSDE</sequence>
<dbReference type="InterPro" id="IPR013325">
    <property type="entry name" value="RNA_pol_sigma_r2"/>
</dbReference>
<keyword evidence="4" id="KW-0238">DNA-binding</keyword>
<organism evidence="8 9">
    <name type="scientific">Lentibacillus halophilus</name>
    <dbReference type="NCBI Taxonomy" id="295065"/>
    <lineage>
        <taxon>Bacteria</taxon>
        <taxon>Bacillati</taxon>
        <taxon>Bacillota</taxon>
        <taxon>Bacilli</taxon>
        <taxon>Bacillales</taxon>
        <taxon>Bacillaceae</taxon>
        <taxon>Lentibacillus</taxon>
    </lineage>
</organism>
<dbReference type="RefSeq" id="WP_343753868.1">
    <property type="nucleotide sequence ID" value="NZ_BAAADM010000055.1"/>
</dbReference>
<dbReference type="InterPro" id="IPR007627">
    <property type="entry name" value="RNA_pol_sigma70_r2"/>
</dbReference>
<dbReference type="Pfam" id="PF08281">
    <property type="entry name" value="Sigma70_r4_2"/>
    <property type="match status" value="1"/>
</dbReference>
<dbReference type="Gene3D" id="1.10.1740.10">
    <property type="match status" value="1"/>
</dbReference>
<dbReference type="Gene3D" id="1.10.10.10">
    <property type="entry name" value="Winged helix-like DNA-binding domain superfamily/Winged helix DNA-binding domain"/>
    <property type="match status" value="1"/>
</dbReference>
<dbReference type="InterPro" id="IPR013324">
    <property type="entry name" value="RNA_pol_sigma_r3/r4-like"/>
</dbReference>
<protein>
    <submittedName>
        <fullName evidence="8">RNA polymerase sigma factor</fullName>
    </submittedName>
</protein>
<dbReference type="NCBIfam" id="TIGR02937">
    <property type="entry name" value="sigma70-ECF"/>
    <property type="match status" value="1"/>
</dbReference>
<comment type="similarity">
    <text evidence="1">Belongs to the sigma-70 factor family. ECF subfamily.</text>
</comment>
<comment type="caution">
    <text evidence="8">The sequence shown here is derived from an EMBL/GenBank/DDBJ whole genome shotgun (WGS) entry which is preliminary data.</text>
</comment>
<dbReference type="CDD" id="cd06171">
    <property type="entry name" value="Sigma70_r4"/>
    <property type="match status" value="1"/>
</dbReference>
<gene>
    <name evidence="8" type="ORF">GCM10008983_25760</name>
</gene>
<dbReference type="InterPro" id="IPR013249">
    <property type="entry name" value="RNA_pol_sigma70_r4_t2"/>
</dbReference>
<dbReference type="InterPro" id="IPR036388">
    <property type="entry name" value="WH-like_DNA-bd_sf"/>
</dbReference>
<keyword evidence="3" id="KW-0731">Sigma factor</keyword>
<reference evidence="8 9" key="1">
    <citation type="journal article" date="2019" name="Int. J. Syst. Evol. Microbiol.">
        <title>The Global Catalogue of Microorganisms (GCM) 10K type strain sequencing project: providing services to taxonomists for standard genome sequencing and annotation.</title>
        <authorList>
            <consortium name="The Broad Institute Genomics Platform"/>
            <consortium name="The Broad Institute Genome Sequencing Center for Infectious Disease"/>
            <person name="Wu L."/>
            <person name="Ma J."/>
        </authorList>
    </citation>
    <scope>NUCLEOTIDE SEQUENCE [LARGE SCALE GENOMIC DNA]</scope>
    <source>
        <strain evidence="8 9">JCM 12149</strain>
    </source>
</reference>
<evidence type="ECO:0000313" key="9">
    <source>
        <dbReference type="Proteomes" id="UP001501459"/>
    </source>
</evidence>